<reference evidence="7 8" key="1">
    <citation type="journal article" date="2015" name="Genome Announc.">
        <title>Expanding the biotechnology potential of lactobacilli through comparative genomics of 213 strains and associated genera.</title>
        <authorList>
            <person name="Sun Z."/>
            <person name="Harris H.M."/>
            <person name="McCann A."/>
            <person name="Guo C."/>
            <person name="Argimon S."/>
            <person name="Zhang W."/>
            <person name="Yang X."/>
            <person name="Jeffery I.B."/>
            <person name="Cooney J.C."/>
            <person name="Kagawa T.F."/>
            <person name="Liu W."/>
            <person name="Song Y."/>
            <person name="Salvetti E."/>
            <person name="Wrobel A."/>
            <person name="Rasinkangas P."/>
            <person name="Parkhill J."/>
            <person name="Rea M.C."/>
            <person name="O'Sullivan O."/>
            <person name="Ritari J."/>
            <person name="Douillard F.P."/>
            <person name="Paul Ross R."/>
            <person name="Yang R."/>
            <person name="Briner A.E."/>
            <person name="Felis G.E."/>
            <person name="de Vos W.M."/>
            <person name="Barrangou R."/>
            <person name="Klaenhammer T.R."/>
            <person name="Caufield P.W."/>
            <person name="Cui Y."/>
            <person name="Zhang H."/>
            <person name="O'Toole P.W."/>
        </authorList>
    </citation>
    <scope>NUCLEOTIDE SEQUENCE [LARGE SCALE GENOMIC DNA]</scope>
    <source>
        <strain evidence="7 8">NBRC 103219</strain>
    </source>
</reference>
<organism evidence="7 8">
    <name type="scientific">Ligilactobacillus pobuzihii</name>
    <dbReference type="NCBI Taxonomy" id="449659"/>
    <lineage>
        <taxon>Bacteria</taxon>
        <taxon>Bacillati</taxon>
        <taxon>Bacillota</taxon>
        <taxon>Bacilli</taxon>
        <taxon>Lactobacillales</taxon>
        <taxon>Lactobacillaceae</taxon>
        <taxon>Ligilactobacillus</taxon>
    </lineage>
</organism>
<keyword evidence="8" id="KW-1185">Reference proteome</keyword>
<keyword evidence="3 7" id="KW-0808">Transferase</keyword>
<comment type="caution">
    <text evidence="7">The sequence shown here is derived from an EMBL/GenBank/DDBJ whole genome shotgun (WGS) entry which is preliminary data.</text>
</comment>
<dbReference type="InterPro" id="IPR000277">
    <property type="entry name" value="Cys/Met-Metab_PyrdxlP-dep_enz"/>
</dbReference>
<comment type="cofactor">
    <cofactor evidence="1 6">
        <name>pyridoxal 5'-phosphate</name>
        <dbReference type="ChEBI" id="CHEBI:597326"/>
    </cofactor>
</comment>
<dbReference type="STRING" id="449659.IV66_GL000329"/>
<dbReference type="InterPro" id="IPR015424">
    <property type="entry name" value="PyrdxlP-dep_Trfase"/>
</dbReference>
<name>A0A0R2L881_9LACO</name>
<protein>
    <submittedName>
        <fullName evidence="7">O-acetylhomoserine aminocarboxypropyltransferase</fullName>
    </submittedName>
</protein>
<dbReference type="PANTHER" id="PTHR43797">
    <property type="entry name" value="HOMOCYSTEINE/CYSTEINE SYNTHASE"/>
    <property type="match status" value="1"/>
</dbReference>
<dbReference type="GO" id="GO:0019346">
    <property type="term" value="P:transsulfuration"/>
    <property type="evidence" value="ECO:0007669"/>
    <property type="project" value="InterPro"/>
</dbReference>
<gene>
    <name evidence="7" type="ORF">IV66_GL000329</name>
</gene>
<evidence type="ECO:0000256" key="2">
    <source>
        <dbReference type="ARBA" id="ARBA00009077"/>
    </source>
</evidence>
<dbReference type="RefSeq" id="WP_017867625.1">
    <property type="nucleotide sequence ID" value="NZ_BJYB01000003.1"/>
</dbReference>
<evidence type="ECO:0000256" key="4">
    <source>
        <dbReference type="ARBA" id="ARBA00022898"/>
    </source>
</evidence>
<dbReference type="GO" id="GO:0004124">
    <property type="term" value="F:cysteine synthase activity"/>
    <property type="evidence" value="ECO:0007669"/>
    <property type="project" value="TreeGrafter"/>
</dbReference>
<dbReference type="GO" id="GO:0005737">
    <property type="term" value="C:cytoplasm"/>
    <property type="evidence" value="ECO:0007669"/>
    <property type="project" value="TreeGrafter"/>
</dbReference>
<dbReference type="Pfam" id="PF01053">
    <property type="entry name" value="Cys_Met_Meta_PP"/>
    <property type="match status" value="1"/>
</dbReference>
<proteinExistence type="inferred from homology"/>
<dbReference type="AlphaFoldDB" id="A0A0R2L881"/>
<dbReference type="FunFam" id="3.40.640.10:FF:000035">
    <property type="entry name" value="O-succinylhomoserine sulfhydrylase"/>
    <property type="match status" value="1"/>
</dbReference>
<dbReference type="EMBL" id="JQCN01000052">
    <property type="protein sequence ID" value="KRN98040.1"/>
    <property type="molecule type" value="Genomic_DNA"/>
</dbReference>
<feature type="modified residue" description="N6-(pyridoxal phosphate)lysine" evidence="5">
    <location>
        <position position="212"/>
    </location>
</feature>
<dbReference type="OrthoDB" id="9780685at2"/>
<evidence type="ECO:0000256" key="6">
    <source>
        <dbReference type="RuleBase" id="RU362118"/>
    </source>
</evidence>
<evidence type="ECO:0000256" key="5">
    <source>
        <dbReference type="PIRSR" id="PIRSR001434-2"/>
    </source>
</evidence>
<dbReference type="PANTHER" id="PTHR43797:SF2">
    <property type="entry name" value="HOMOCYSTEINE_CYSTEINE SYNTHASE"/>
    <property type="match status" value="1"/>
</dbReference>
<dbReference type="PIRSF" id="PIRSF001434">
    <property type="entry name" value="CGS"/>
    <property type="match status" value="1"/>
</dbReference>
<dbReference type="Gene3D" id="3.90.1150.10">
    <property type="entry name" value="Aspartate Aminotransferase, domain 1"/>
    <property type="match status" value="1"/>
</dbReference>
<evidence type="ECO:0000313" key="8">
    <source>
        <dbReference type="Proteomes" id="UP000051886"/>
    </source>
</evidence>
<dbReference type="PATRIC" id="fig|449659.4.peg.328"/>
<evidence type="ECO:0000313" key="7">
    <source>
        <dbReference type="EMBL" id="KRN98040.1"/>
    </source>
</evidence>
<dbReference type="InterPro" id="IPR054542">
    <property type="entry name" value="Cys_met_metab_PP"/>
</dbReference>
<dbReference type="GO" id="GO:0006535">
    <property type="term" value="P:cysteine biosynthetic process from serine"/>
    <property type="evidence" value="ECO:0007669"/>
    <property type="project" value="TreeGrafter"/>
</dbReference>
<dbReference type="Gene3D" id="3.40.640.10">
    <property type="entry name" value="Type I PLP-dependent aspartate aminotransferase-like (Major domain)"/>
    <property type="match status" value="1"/>
</dbReference>
<keyword evidence="4 5" id="KW-0663">Pyridoxal phosphate</keyword>
<dbReference type="SUPFAM" id="SSF53383">
    <property type="entry name" value="PLP-dependent transferases"/>
    <property type="match status" value="1"/>
</dbReference>
<comment type="similarity">
    <text evidence="2 6">Belongs to the trans-sulfuration enzymes family.</text>
</comment>
<evidence type="ECO:0000256" key="3">
    <source>
        <dbReference type="ARBA" id="ARBA00022679"/>
    </source>
</evidence>
<dbReference type="GO" id="GO:0003961">
    <property type="term" value="F:O-acetylhomoserine aminocarboxypropyltransferase activity"/>
    <property type="evidence" value="ECO:0007669"/>
    <property type="project" value="TreeGrafter"/>
</dbReference>
<dbReference type="GO" id="GO:0030170">
    <property type="term" value="F:pyridoxal phosphate binding"/>
    <property type="evidence" value="ECO:0007669"/>
    <property type="project" value="InterPro"/>
</dbReference>
<accession>A0A0R2L881</accession>
<dbReference type="InterPro" id="IPR015422">
    <property type="entry name" value="PyrdxlP-dep_Trfase_small"/>
</dbReference>
<dbReference type="GO" id="GO:0071269">
    <property type="term" value="P:L-homocysteine biosynthetic process"/>
    <property type="evidence" value="ECO:0007669"/>
    <property type="project" value="TreeGrafter"/>
</dbReference>
<dbReference type="Proteomes" id="UP000051886">
    <property type="component" value="Unassembled WGS sequence"/>
</dbReference>
<dbReference type="InterPro" id="IPR006235">
    <property type="entry name" value="OAc-hSer/O-AcSer_sulfhydrylase"/>
</dbReference>
<dbReference type="InterPro" id="IPR015421">
    <property type="entry name" value="PyrdxlP-dep_Trfase_major"/>
</dbReference>
<dbReference type="CDD" id="cd00614">
    <property type="entry name" value="CGS_like"/>
    <property type="match status" value="1"/>
</dbReference>
<sequence>MTEQKQNRKLHFETLQVHAGQTVDETGARAVPIYQTTSYVFKNAKEAADRFNLTEPGNIYTRLTNPTTDVVDKRVAALENGTAGVTLSTGAAAITATILNIAGQGDEIVSASTLYGGTYDLFNVTLPKLGIKTHFVDPDDPQNFAAAINEHTKALYIESIGNPGINLIDIEAVAKVAHDNGLLLVVDNTFGTPYLIRPLDFGADIVIHSATKFIGGHGTTMGGVIVENGKFDYKKSGRYPKFTEPNAQYDGLVFADLIPAAFTTKVRAESLRDLGAAISPFNSFLLLQGLESLSLRVKQHVQNTEKVVHFLNQHEKVAWINYPGLADNKYHKLAEKYFPHGVGSIFTLGLKGGEEAGKKLIKHLKLFSLLANVADAKSLIIHPASTTHAQLSEKELLETGTTPDLIRISVGVENADDLIADLKQALDKI</sequence>
<evidence type="ECO:0000256" key="1">
    <source>
        <dbReference type="ARBA" id="ARBA00001933"/>
    </source>
</evidence>
<dbReference type="NCBIfam" id="TIGR01326">
    <property type="entry name" value="OAH_OAS_sulfhy"/>
    <property type="match status" value="1"/>
</dbReference>
<dbReference type="PROSITE" id="PS00868">
    <property type="entry name" value="CYS_MET_METAB_PP"/>
    <property type="match status" value="1"/>
</dbReference>